<organism evidence="1 2">
    <name type="scientific">Trichonephila clavata</name>
    <name type="common">Joro spider</name>
    <name type="synonym">Nephila clavata</name>
    <dbReference type="NCBI Taxonomy" id="2740835"/>
    <lineage>
        <taxon>Eukaryota</taxon>
        <taxon>Metazoa</taxon>
        <taxon>Ecdysozoa</taxon>
        <taxon>Arthropoda</taxon>
        <taxon>Chelicerata</taxon>
        <taxon>Arachnida</taxon>
        <taxon>Araneae</taxon>
        <taxon>Araneomorphae</taxon>
        <taxon>Entelegynae</taxon>
        <taxon>Araneoidea</taxon>
        <taxon>Nephilidae</taxon>
        <taxon>Trichonephila</taxon>
    </lineage>
</organism>
<dbReference type="AlphaFoldDB" id="A0A8X6LWG4"/>
<dbReference type="Proteomes" id="UP000887116">
    <property type="component" value="Unassembled WGS sequence"/>
</dbReference>
<evidence type="ECO:0000313" key="2">
    <source>
        <dbReference type="Proteomes" id="UP000887116"/>
    </source>
</evidence>
<accession>A0A8X6LWG4</accession>
<evidence type="ECO:0000313" key="1">
    <source>
        <dbReference type="EMBL" id="GFR22524.1"/>
    </source>
</evidence>
<dbReference type="EMBL" id="BMAO01038087">
    <property type="protein sequence ID" value="GFR22524.1"/>
    <property type="molecule type" value="Genomic_DNA"/>
</dbReference>
<protein>
    <submittedName>
        <fullName evidence="1">Uncharacterized protein</fullName>
    </submittedName>
</protein>
<sequence length="109" mass="13039">MEEKLQELCGCFARDSRELLFRSLQPQTNSKERRERNELRNTPVVITPFFESGIERQPFPDFFCNYVSIRSEMTLKETKQCARFIFWNSYSASAFEAFTCYPSEKFRFC</sequence>
<reference evidence="1" key="1">
    <citation type="submission" date="2020-07" db="EMBL/GenBank/DDBJ databases">
        <title>Multicomponent nature underlies the extraordinary mechanical properties of spider dragline silk.</title>
        <authorList>
            <person name="Kono N."/>
            <person name="Nakamura H."/>
            <person name="Mori M."/>
            <person name="Yoshida Y."/>
            <person name="Ohtoshi R."/>
            <person name="Malay A.D."/>
            <person name="Moran D.A.P."/>
            <person name="Tomita M."/>
            <person name="Numata K."/>
            <person name="Arakawa K."/>
        </authorList>
    </citation>
    <scope>NUCLEOTIDE SEQUENCE</scope>
</reference>
<gene>
    <name evidence="1" type="ORF">TNCT_686281</name>
</gene>
<name>A0A8X6LWG4_TRICU</name>
<keyword evidence="2" id="KW-1185">Reference proteome</keyword>
<comment type="caution">
    <text evidence="1">The sequence shown here is derived from an EMBL/GenBank/DDBJ whole genome shotgun (WGS) entry which is preliminary data.</text>
</comment>
<proteinExistence type="predicted"/>